<feature type="domain" description="Enoyl reductase (ER)" evidence="1">
    <location>
        <begin position="10"/>
        <end position="319"/>
    </location>
</feature>
<dbReference type="PROSITE" id="PS01162">
    <property type="entry name" value="QOR_ZETA_CRYSTAL"/>
    <property type="match status" value="1"/>
</dbReference>
<dbReference type="InterPro" id="IPR013154">
    <property type="entry name" value="ADH-like_N"/>
</dbReference>
<proteinExistence type="predicted"/>
<accession>A0A0U1P3D8</accession>
<dbReference type="OrthoDB" id="9792162at2"/>
<dbReference type="InterPro" id="IPR036291">
    <property type="entry name" value="NAD(P)-bd_dom_sf"/>
</dbReference>
<dbReference type="Gene3D" id="3.40.50.720">
    <property type="entry name" value="NAD(P)-binding Rossmann-like Domain"/>
    <property type="match status" value="1"/>
</dbReference>
<dbReference type="SUPFAM" id="SSF51735">
    <property type="entry name" value="NAD(P)-binding Rossmann-fold domains"/>
    <property type="match status" value="1"/>
</dbReference>
<dbReference type="SMART" id="SM00829">
    <property type="entry name" value="PKS_ER"/>
    <property type="match status" value="1"/>
</dbReference>
<dbReference type="SUPFAM" id="SSF50129">
    <property type="entry name" value="GroES-like"/>
    <property type="match status" value="1"/>
</dbReference>
<dbReference type="CDD" id="cd08267">
    <property type="entry name" value="MDR1"/>
    <property type="match status" value="1"/>
</dbReference>
<dbReference type="Proteomes" id="UP000199087">
    <property type="component" value="Unassembled WGS sequence"/>
</dbReference>
<dbReference type="PANTHER" id="PTHR11695">
    <property type="entry name" value="ALCOHOL DEHYDROGENASE RELATED"/>
    <property type="match status" value="1"/>
</dbReference>
<dbReference type="PANTHER" id="PTHR11695:SF648">
    <property type="entry name" value="ZINC-BINDING OXIDOREDUCTASE"/>
    <property type="match status" value="1"/>
</dbReference>
<evidence type="ECO:0000313" key="3">
    <source>
        <dbReference type="Proteomes" id="UP000199087"/>
    </source>
</evidence>
<dbReference type="GO" id="GO:0016491">
    <property type="term" value="F:oxidoreductase activity"/>
    <property type="evidence" value="ECO:0007669"/>
    <property type="project" value="InterPro"/>
</dbReference>
<reference evidence="3" key="1">
    <citation type="submission" date="2015-05" db="EMBL/GenBank/DDBJ databases">
        <authorList>
            <person name="Urmite Genomes"/>
        </authorList>
    </citation>
    <scope>NUCLEOTIDE SEQUENCE [LARGE SCALE GENOMIC DNA]</scope>
    <source>
        <strain evidence="3">LF1</strain>
    </source>
</reference>
<dbReference type="STRING" id="1499688.BN000_04807"/>
<dbReference type="AlphaFoldDB" id="A0A0U1P3D8"/>
<dbReference type="Pfam" id="PF13602">
    <property type="entry name" value="ADH_zinc_N_2"/>
    <property type="match status" value="1"/>
</dbReference>
<evidence type="ECO:0000259" key="1">
    <source>
        <dbReference type="SMART" id="SM00829"/>
    </source>
</evidence>
<keyword evidence="3" id="KW-1185">Reference proteome</keyword>
<dbReference type="InterPro" id="IPR011032">
    <property type="entry name" value="GroES-like_sf"/>
</dbReference>
<sequence length="328" mass="36065">MKAITYNKYGTTEVLKLKEVEKPTLKDNEVLIKVHAVSVNSWDWELLRGKPFLTRLGGLLKPKYKILGADIAGQVEAIGKEVKLLLPGDEVFGDISWCGWGGFAEYVCAHENALSLKPATMTFEEAASIPQAAVLALQGLRDKGKIKEGQKVLINGAGGGVGTFALQIAKLYGADVTCVDRAEKLEMLLSMGANQVIDYAQEDFTQKGQSYDLILDIVGYRSIFDFNRILNPKGTYVMVGGSLLRIFQCIFVGPLFSKTLGKKMAILVHKPNRNDQNYLKQLFMAGTVVPVIDKQFPLSKAADAVRYLGEGHAKGKVIIRVEHKNDES</sequence>
<organism evidence="2 3">
    <name type="scientific">Neobacillus massiliamazoniensis</name>
    <dbReference type="NCBI Taxonomy" id="1499688"/>
    <lineage>
        <taxon>Bacteria</taxon>
        <taxon>Bacillati</taxon>
        <taxon>Bacillota</taxon>
        <taxon>Bacilli</taxon>
        <taxon>Bacillales</taxon>
        <taxon>Bacillaceae</taxon>
        <taxon>Neobacillus</taxon>
    </lineage>
</organism>
<dbReference type="EMBL" id="CVRB01000005">
    <property type="protein sequence ID" value="CRK84757.1"/>
    <property type="molecule type" value="Genomic_DNA"/>
</dbReference>
<protein>
    <submittedName>
        <fullName evidence="2">Alcohol dehydrogenase</fullName>
    </submittedName>
</protein>
<dbReference type="InterPro" id="IPR002364">
    <property type="entry name" value="Quin_OxRdtase/zeta-crystal_CS"/>
</dbReference>
<gene>
    <name evidence="2" type="ORF">BN000_04807</name>
</gene>
<dbReference type="InterPro" id="IPR020843">
    <property type="entry name" value="ER"/>
</dbReference>
<dbReference type="Pfam" id="PF08240">
    <property type="entry name" value="ADH_N"/>
    <property type="match status" value="1"/>
</dbReference>
<dbReference type="InterPro" id="IPR050700">
    <property type="entry name" value="YIM1/Zinc_Alcohol_DH_Fams"/>
</dbReference>
<dbReference type="RefSeq" id="WP_090639001.1">
    <property type="nucleotide sequence ID" value="NZ_CVRB01000005.1"/>
</dbReference>
<dbReference type="Gene3D" id="3.90.180.10">
    <property type="entry name" value="Medium-chain alcohol dehydrogenases, catalytic domain"/>
    <property type="match status" value="1"/>
</dbReference>
<name>A0A0U1P3D8_9BACI</name>
<dbReference type="GO" id="GO:0008270">
    <property type="term" value="F:zinc ion binding"/>
    <property type="evidence" value="ECO:0007669"/>
    <property type="project" value="InterPro"/>
</dbReference>
<evidence type="ECO:0000313" key="2">
    <source>
        <dbReference type="EMBL" id="CRK84757.1"/>
    </source>
</evidence>